<comment type="caution">
    <text evidence="2">The sequence shown here is derived from an EMBL/GenBank/DDBJ whole genome shotgun (WGS) entry which is preliminary data.</text>
</comment>
<keyword evidence="1" id="KW-1133">Transmembrane helix</keyword>
<sequence length="41" mass="4518">MLDLLAWVFFFVVVVACAAVLSGLLTGLVFGAVHLLRRSRR</sequence>
<dbReference type="AlphaFoldDB" id="A0A316IF91"/>
<feature type="transmembrane region" description="Helical" evidence="1">
    <location>
        <begin position="6"/>
        <end position="36"/>
    </location>
</feature>
<evidence type="ECO:0000313" key="3">
    <source>
        <dbReference type="Proteomes" id="UP000246005"/>
    </source>
</evidence>
<reference evidence="2 3" key="1">
    <citation type="submission" date="2018-05" db="EMBL/GenBank/DDBJ databases">
        <title>Genomic Encyclopedia of Type Strains, Phase IV (KMG-IV): sequencing the most valuable type-strain genomes for metagenomic binning, comparative biology and taxonomic classification.</title>
        <authorList>
            <person name="Goeker M."/>
        </authorList>
    </citation>
    <scope>NUCLEOTIDE SEQUENCE [LARGE SCALE GENOMIC DNA]</scope>
    <source>
        <strain evidence="2 3">DSM 45480</strain>
    </source>
</reference>
<gene>
    <name evidence="2" type="ORF">C8D88_102236</name>
</gene>
<evidence type="ECO:0000256" key="1">
    <source>
        <dbReference type="SAM" id="Phobius"/>
    </source>
</evidence>
<protein>
    <submittedName>
        <fullName evidence="2">Uncharacterized protein</fullName>
    </submittedName>
</protein>
<keyword evidence="1" id="KW-0812">Transmembrane</keyword>
<proteinExistence type="predicted"/>
<organism evidence="2 3">
    <name type="scientific">Lentzea atacamensis</name>
    <dbReference type="NCBI Taxonomy" id="531938"/>
    <lineage>
        <taxon>Bacteria</taxon>
        <taxon>Bacillati</taxon>
        <taxon>Actinomycetota</taxon>
        <taxon>Actinomycetes</taxon>
        <taxon>Pseudonocardiales</taxon>
        <taxon>Pseudonocardiaceae</taxon>
        <taxon>Lentzea</taxon>
    </lineage>
</organism>
<evidence type="ECO:0000313" key="2">
    <source>
        <dbReference type="EMBL" id="PWK88968.1"/>
    </source>
</evidence>
<name>A0A316IF91_9PSEU</name>
<dbReference type="EMBL" id="QGHB01000002">
    <property type="protein sequence ID" value="PWK88968.1"/>
    <property type="molecule type" value="Genomic_DNA"/>
</dbReference>
<dbReference type="Proteomes" id="UP000246005">
    <property type="component" value="Unassembled WGS sequence"/>
</dbReference>
<accession>A0A316IF91</accession>
<keyword evidence="1" id="KW-0472">Membrane</keyword>